<feature type="transmembrane region" description="Helical" evidence="2">
    <location>
        <begin position="12"/>
        <end position="32"/>
    </location>
</feature>
<evidence type="ECO:0000256" key="2">
    <source>
        <dbReference type="SAM" id="Phobius"/>
    </source>
</evidence>
<keyword evidence="2" id="KW-0812">Transmembrane</keyword>
<dbReference type="AlphaFoldDB" id="E1IDI2"/>
<accession>E1IDI2</accession>
<sequence length="246" mass="25487">MEEHMNRNTQIGIVAGVLVVVIVLGVWIYSAVQGDTQPASGPITAIPLATPSAAPVANPTSASAPASSDLLRFQIVQNESTATFTIDEVLNGSPFTVVGTTDQVAGEFALNPTDLSTAQIGTITVNARTLATDSERRDRAIKNAILTTDTYEFISFAPTAITGLSGSGTPGTPYTFQITGDLTIRDTTMPVVFTATITAESSNRISGTATATVNRADFGLTIPSVPFVANVGEQVTIAINLVATAP</sequence>
<evidence type="ECO:0000313" key="4">
    <source>
        <dbReference type="EMBL" id="EFO80762.1"/>
    </source>
</evidence>
<comment type="caution">
    <text evidence="4">The sequence shown here is derived from an EMBL/GenBank/DDBJ whole genome shotgun (WGS) entry which is preliminary data.</text>
</comment>
<comment type="similarity">
    <text evidence="1">Belongs to the UPF0312 family.</text>
</comment>
<keyword evidence="5" id="KW-1185">Reference proteome</keyword>
<dbReference type="eggNOG" id="COG2353">
    <property type="taxonomic scope" value="Bacteria"/>
</dbReference>
<evidence type="ECO:0000313" key="5">
    <source>
        <dbReference type="Proteomes" id="UP000054010"/>
    </source>
</evidence>
<dbReference type="InterPro" id="IPR036761">
    <property type="entry name" value="TTHA0802/YceI-like_sf"/>
</dbReference>
<dbReference type="SMART" id="SM00867">
    <property type="entry name" value="YceI"/>
    <property type="match status" value="1"/>
</dbReference>
<keyword evidence="2" id="KW-0472">Membrane</keyword>
<dbReference type="Gene3D" id="2.40.128.110">
    <property type="entry name" value="Lipid/polyisoprenoid-binding, YceI-like"/>
    <property type="match status" value="1"/>
</dbReference>
<evidence type="ECO:0000259" key="3">
    <source>
        <dbReference type="SMART" id="SM00867"/>
    </source>
</evidence>
<reference evidence="4 5" key="1">
    <citation type="journal article" date="2011" name="J. Bacteriol.">
        <title>Draft genome sequence of the anoxygenic filamentous phototrophic bacterium Oscillochloris trichoides subsp. DG-6.</title>
        <authorList>
            <person name="Kuznetsov B.B."/>
            <person name="Ivanovsky R.N."/>
            <person name="Keppen O.I."/>
            <person name="Sukhacheva M.V."/>
            <person name="Bumazhkin B.K."/>
            <person name="Patutina E.O."/>
            <person name="Beletsky A.V."/>
            <person name="Mardanov A.V."/>
            <person name="Baslerov R.V."/>
            <person name="Panteleeva A.N."/>
            <person name="Kolganova T.V."/>
            <person name="Ravin N.V."/>
            <person name="Skryabin K.G."/>
        </authorList>
    </citation>
    <scope>NUCLEOTIDE SEQUENCE [LARGE SCALE GENOMIC DNA]</scope>
    <source>
        <strain evidence="4 5">DG-6</strain>
    </source>
</reference>
<organism evidence="4 5">
    <name type="scientific">Oscillochloris trichoides DG-6</name>
    <dbReference type="NCBI Taxonomy" id="765420"/>
    <lineage>
        <taxon>Bacteria</taxon>
        <taxon>Bacillati</taxon>
        <taxon>Chloroflexota</taxon>
        <taxon>Chloroflexia</taxon>
        <taxon>Chloroflexales</taxon>
        <taxon>Chloroflexineae</taxon>
        <taxon>Oscillochloridaceae</taxon>
        <taxon>Oscillochloris</taxon>
    </lineage>
</organism>
<dbReference type="EMBL" id="ADVR01000041">
    <property type="protein sequence ID" value="EFO80762.1"/>
    <property type="molecule type" value="Genomic_DNA"/>
</dbReference>
<name>E1IDI2_9CHLR</name>
<proteinExistence type="inferred from homology"/>
<feature type="domain" description="Lipid/polyisoprenoid-binding YceI-like" evidence="3">
    <location>
        <begin position="72"/>
        <end position="244"/>
    </location>
</feature>
<dbReference type="PANTHER" id="PTHR34406:SF1">
    <property type="entry name" value="PROTEIN YCEI"/>
    <property type="match status" value="1"/>
</dbReference>
<dbReference type="HOGENOM" id="CLU_1128189_0_0_0"/>
<gene>
    <name evidence="4" type="ORF">OSCT_1383</name>
</gene>
<dbReference type="PANTHER" id="PTHR34406">
    <property type="entry name" value="PROTEIN YCEI"/>
    <property type="match status" value="1"/>
</dbReference>
<dbReference type="Proteomes" id="UP000054010">
    <property type="component" value="Unassembled WGS sequence"/>
</dbReference>
<dbReference type="STRING" id="765420.OSCT_1383"/>
<keyword evidence="2" id="KW-1133">Transmembrane helix</keyword>
<evidence type="ECO:0000256" key="1">
    <source>
        <dbReference type="ARBA" id="ARBA00008812"/>
    </source>
</evidence>
<dbReference type="Pfam" id="PF04264">
    <property type="entry name" value="YceI"/>
    <property type="match status" value="1"/>
</dbReference>
<protein>
    <submittedName>
        <fullName evidence="4">YceI family protein</fullName>
    </submittedName>
</protein>
<dbReference type="SUPFAM" id="SSF101874">
    <property type="entry name" value="YceI-like"/>
    <property type="match status" value="1"/>
</dbReference>
<dbReference type="InterPro" id="IPR007372">
    <property type="entry name" value="Lipid/polyisoprenoid-bd_YceI"/>
</dbReference>